<evidence type="ECO:0000313" key="1">
    <source>
        <dbReference type="EMBL" id="QEC67087.1"/>
    </source>
</evidence>
<proteinExistence type="predicted"/>
<dbReference type="AlphaFoldDB" id="A0A5B8V6I1"/>
<organism evidence="1 2">
    <name type="scientific">Panacibacter ginsenosidivorans</name>
    <dbReference type="NCBI Taxonomy" id="1813871"/>
    <lineage>
        <taxon>Bacteria</taxon>
        <taxon>Pseudomonadati</taxon>
        <taxon>Bacteroidota</taxon>
        <taxon>Chitinophagia</taxon>
        <taxon>Chitinophagales</taxon>
        <taxon>Chitinophagaceae</taxon>
        <taxon>Panacibacter</taxon>
    </lineage>
</organism>
<evidence type="ECO:0008006" key="3">
    <source>
        <dbReference type="Google" id="ProtNLM"/>
    </source>
</evidence>
<protein>
    <recommendedName>
        <fullName evidence="3">Cupin domain-containing protein</fullName>
    </recommendedName>
</protein>
<dbReference type="RefSeq" id="WP_147188895.1">
    <property type="nucleotide sequence ID" value="NZ_CP042435.1"/>
</dbReference>
<dbReference type="KEGG" id="pgin:FRZ67_07215"/>
<dbReference type="InterPro" id="IPR014710">
    <property type="entry name" value="RmlC-like_jellyroll"/>
</dbReference>
<keyword evidence="2" id="KW-1185">Reference proteome</keyword>
<accession>A0A5B8V6I1</accession>
<gene>
    <name evidence="1" type="ORF">FRZ67_07215</name>
</gene>
<dbReference type="OrthoDB" id="676420at2"/>
<dbReference type="Gene3D" id="2.60.120.10">
    <property type="entry name" value="Jelly Rolls"/>
    <property type="match status" value="1"/>
</dbReference>
<dbReference type="Proteomes" id="UP000321533">
    <property type="component" value="Chromosome"/>
</dbReference>
<name>A0A5B8V6I1_9BACT</name>
<dbReference type="EMBL" id="CP042435">
    <property type="protein sequence ID" value="QEC67087.1"/>
    <property type="molecule type" value="Genomic_DNA"/>
</dbReference>
<evidence type="ECO:0000313" key="2">
    <source>
        <dbReference type="Proteomes" id="UP000321533"/>
    </source>
</evidence>
<reference evidence="1 2" key="1">
    <citation type="journal article" date="2016" name="Int. J. Syst. Evol. Microbiol.">
        <title>Panacibacter ginsenosidivorans gen. nov., sp. nov., with ginsenoside converting activity isolated from soil of a ginseng field.</title>
        <authorList>
            <person name="Siddiqi M.Z."/>
            <person name="Muhammad Shafi S."/>
            <person name="Choi K.D."/>
            <person name="Im W.T."/>
        </authorList>
    </citation>
    <scope>NUCLEOTIDE SEQUENCE [LARGE SCALE GENOMIC DNA]</scope>
    <source>
        <strain evidence="1 2">Gsoil1550</strain>
    </source>
</reference>
<sequence length="116" mass="13024">MESNKEQWPEELDALLAAPKHHKLLFENEKVRVIDACIPSGETTELHTHKWPASLYVISWSDFVRYDSDGNIVLDSKNLAKSPSTSSAFWSGPLPPHTLCNTGLQDLHIISVEIKT</sequence>